<protein>
    <recommendedName>
        <fullName evidence="3">EfeO-type cupredoxin-like domain-containing protein</fullName>
    </recommendedName>
</protein>
<proteinExistence type="predicted"/>
<evidence type="ECO:0008006" key="3">
    <source>
        <dbReference type="Google" id="ProtNLM"/>
    </source>
</evidence>
<sequence>MWSVHRVALLILALVAVGGAGVGIWYENQQRSAERHLVFTVPPGSVARLAAGEQLEILPQTIELSLRGKDTLVIRNDDVQPIQVGPFKIDPGQQFEQRYYNPGTYELICTLHQSQRLRIVVSRE</sequence>
<accession>A7NNA5</accession>
<evidence type="ECO:0000313" key="2">
    <source>
        <dbReference type="Proteomes" id="UP000000263"/>
    </source>
</evidence>
<gene>
    <name evidence="1" type="ordered locus">Rcas_2981</name>
</gene>
<dbReference type="Gene3D" id="2.60.40.420">
    <property type="entry name" value="Cupredoxins - blue copper proteins"/>
    <property type="match status" value="1"/>
</dbReference>
<dbReference type="HOGENOM" id="CLU_2013574_0_0_0"/>
<organism evidence="1 2">
    <name type="scientific">Roseiflexus castenholzii (strain DSM 13941 / HLO8)</name>
    <dbReference type="NCBI Taxonomy" id="383372"/>
    <lineage>
        <taxon>Bacteria</taxon>
        <taxon>Bacillati</taxon>
        <taxon>Chloroflexota</taxon>
        <taxon>Chloroflexia</taxon>
        <taxon>Chloroflexales</taxon>
        <taxon>Roseiflexineae</taxon>
        <taxon>Roseiflexaceae</taxon>
        <taxon>Roseiflexus</taxon>
    </lineage>
</organism>
<dbReference type="EMBL" id="CP000804">
    <property type="protein sequence ID" value="ABU59038.1"/>
    <property type="molecule type" value="Genomic_DNA"/>
</dbReference>
<dbReference type="RefSeq" id="WP_012121462.1">
    <property type="nucleotide sequence ID" value="NC_009767.1"/>
</dbReference>
<reference evidence="1 2" key="1">
    <citation type="submission" date="2007-08" db="EMBL/GenBank/DDBJ databases">
        <title>Complete sequence of Roseiflexus castenholzii DSM 13941.</title>
        <authorList>
            <consortium name="US DOE Joint Genome Institute"/>
            <person name="Copeland A."/>
            <person name="Lucas S."/>
            <person name="Lapidus A."/>
            <person name="Barry K."/>
            <person name="Glavina del Rio T."/>
            <person name="Dalin E."/>
            <person name="Tice H."/>
            <person name="Pitluck S."/>
            <person name="Thompson L.S."/>
            <person name="Brettin T."/>
            <person name="Bruce D."/>
            <person name="Detter J.C."/>
            <person name="Han C."/>
            <person name="Tapia R."/>
            <person name="Schmutz J."/>
            <person name="Larimer F."/>
            <person name="Land M."/>
            <person name="Hauser L."/>
            <person name="Kyrpides N."/>
            <person name="Mikhailova N."/>
            <person name="Bryant D.A."/>
            <person name="Hanada S."/>
            <person name="Tsukatani Y."/>
            <person name="Richardson P."/>
        </authorList>
    </citation>
    <scope>NUCLEOTIDE SEQUENCE [LARGE SCALE GENOMIC DNA]</scope>
    <source>
        <strain evidence="2">DSM 13941 / HLO8</strain>
    </source>
</reference>
<dbReference type="KEGG" id="rca:Rcas_2981"/>
<dbReference type="Proteomes" id="UP000000263">
    <property type="component" value="Chromosome"/>
</dbReference>
<dbReference type="STRING" id="383372.Rcas_2981"/>
<keyword evidence="2" id="KW-1185">Reference proteome</keyword>
<dbReference type="AlphaFoldDB" id="A7NNA5"/>
<evidence type="ECO:0000313" key="1">
    <source>
        <dbReference type="EMBL" id="ABU59038.1"/>
    </source>
</evidence>
<dbReference type="eggNOG" id="COG3794">
    <property type="taxonomic scope" value="Bacteria"/>
</dbReference>
<dbReference type="InterPro" id="IPR008972">
    <property type="entry name" value="Cupredoxin"/>
</dbReference>
<dbReference type="OrthoDB" id="161781at2"/>
<name>A7NNA5_ROSCS</name>
<dbReference type="SUPFAM" id="SSF49503">
    <property type="entry name" value="Cupredoxins"/>
    <property type="match status" value="1"/>
</dbReference>